<dbReference type="SUPFAM" id="SSF52540">
    <property type="entry name" value="P-loop containing nucleoside triphosphate hydrolases"/>
    <property type="match status" value="1"/>
</dbReference>
<dbReference type="GO" id="GO:0006302">
    <property type="term" value="P:double-strand break repair"/>
    <property type="evidence" value="ECO:0007669"/>
    <property type="project" value="InterPro"/>
</dbReference>
<evidence type="ECO:0000256" key="8">
    <source>
        <dbReference type="ARBA" id="ARBA00022840"/>
    </source>
</evidence>
<comment type="similarity">
    <text evidence="12">Belongs to the helicase family. PriA subfamily.</text>
</comment>
<comment type="catalytic activity">
    <reaction evidence="11 12">
        <text>ATP + H2O = ADP + phosphate + H(+)</text>
        <dbReference type="Rhea" id="RHEA:13065"/>
        <dbReference type="ChEBI" id="CHEBI:15377"/>
        <dbReference type="ChEBI" id="CHEBI:15378"/>
        <dbReference type="ChEBI" id="CHEBI:30616"/>
        <dbReference type="ChEBI" id="CHEBI:43474"/>
        <dbReference type="ChEBI" id="CHEBI:456216"/>
        <dbReference type="EC" id="5.6.2.4"/>
    </reaction>
</comment>
<organism evidence="15 16">
    <name type="scientific">Anseongella ginsenosidimutans</name>
    <dbReference type="NCBI Taxonomy" id="496056"/>
    <lineage>
        <taxon>Bacteria</taxon>
        <taxon>Pseudomonadati</taxon>
        <taxon>Bacteroidota</taxon>
        <taxon>Sphingobacteriia</taxon>
        <taxon>Sphingobacteriales</taxon>
        <taxon>Sphingobacteriaceae</taxon>
        <taxon>Anseongella</taxon>
    </lineage>
</organism>
<dbReference type="OrthoDB" id="9759544at2"/>
<dbReference type="CDD" id="cd18804">
    <property type="entry name" value="SF2_C_priA"/>
    <property type="match status" value="1"/>
</dbReference>
<dbReference type="GO" id="GO:0043138">
    <property type="term" value="F:3'-5' DNA helicase activity"/>
    <property type="evidence" value="ECO:0007669"/>
    <property type="project" value="UniProtKB-EC"/>
</dbReference>
<dbReference type="InterPro" id="IPR041236">
    <property type="entry name" value="PriA_C"/>
</dbReference>
<feature type="binding site" evidence="12">
    <location>
        <position position="532"/>
    </location>
    <ligand>
        <name>Zn(2+)</name>
        <dbReference type="ChEBI" id="CHEBI:29105"/>
        <label>1</label>
    </ligand>
</feature>
<evidence type="ECO:0000256" key="12">
    <source>
        <dbReference type="HAMAP-Rule" id="MF_00983"/>
    </source>
</evidence>
<dbReference type="GO" id="GO:0005524">
    <property type="term" value="F:ATP binding"/>
    <property type="evidence" value="ECO:0007669"/>
    <property type="project" value="UniProtKB-UniRule"/>
</dbReference>
<feature type="domain" description="Helicase ATP-binding" evidence="13">
    <location>
        <begin position="302"/>
        <end position="469"/>
    </location>
</feature>
<dbReference type="InterPro" id="IPR005259">
    <property type="entry name" value="PriA"/>
</dbReference>
<dbReference type="Pfam" id="PF00271">
    <property type="entry name" value="Helicase_C"/>
    <property type="match status" value="1"/>
</dbReference>
<accession>A0A4R3KTH0</accession>
<evidence type="ECO:0000259" key="13">
    <source>
        <dbReference type="PROSITE" id="PS51192"/>
    </source>
</evidence>
<dbReference type="PROSITE" id="PS51192">
    <property type="entry name" value="HELICASE_ATP_BIND_1"/>
    <property type="match status" value="1"/>
</dbReference>
<evidence type="ECO:0000313" key="15">
    <source>
        <dbReference type="EMBL" id="TCS88307.1"/>
    </source>
</evidence>
<comment type="function">
    <text evidence="12">Initiates the restart of stalled replication forks, which reloads the replicative helicase on sites other than the origin of replication. Recognizes and binds to abandoned replication forks and remodels them to uncover a helicase loading site. Promotes assembly of the primosome at these replication forks.</text>
</comment>
<dbReference type="FunFam" id="3.40.50.300:FF:000489">
    <property type="entry name" value="Primosome assembly protein PriA"/>
    <property type="match status" value="1"/>
</dbReference>
<dbReference type="GO" id="GO:0016887">
    <property type="term" value="F:ATP hydrolysis activity"/>
    <property type="evidence" value="ECO:0007669"/>
    <property type="project" value="RHEA"/>
</dbReference>
<comment type="catalytic activity">
    <reaction evidence="12">
        <text>Couples ATP hydrolysis with the unwinding of duplex DNA by translocating in the 3'-5' direction.</text>
        <dbReference type="EC" id="5.6.2.4"/>
    </reaction>
</comment>
<dbReference type="EC" id="5.6.2.4" evidence="12"/>
<dbReference type="SUPFAM" id="SSF46785">
    <property type="entry name" value="Winged helix' DNA-binding domain"/>
    <property type="match status" value="1"/>
</dbReference>
<dbReference type="Proteomes" id="UP000295807">
    <property type="component" value="Unassembled WGS sequence"/>
</dbReference>
<keyword evidence="8 12" id="KW-0067">ATP-binding</keyword>
<gene>
    <name evidence="12" type="primary">priA</name>
    <name evidence="15" type="ORF">EDD80_103170</name>
</gene>
<proteinExistence type="inferred from homology"/>
<comment type="caution">
    <text evidence="15">The sequence shown here is derived from an EMBL/GenBank/DDBJ whole genome shotgun (WGS) entry which is preliminary data.</text>
</comment>
<keyword evidence="9 12" id="KW-0238">DNA-binding</keyword>
<dbReference type="InterPro" id="IPR041222">
    <property type="entry name" value="PriA_3primeBD"/>
</dbReference>
<dbReference type="PROSITE" id="PS51194">
    <property type="entry name" value="HELICASE_CTER"/>
    <property type="match status" value="1"/>
</dbReference>
<feature type="binding site" evidence="12">
    <location>
        <position position="535"/>
    </location>
    <ligand>
        <name>Zn(2+)</name>
        <dbReference type="ChEBI" id="CHEBI:29105"/>
        <label>1</label>
    </ligand>
</feature>
<name>A0A4R3KTH0_9SPHI</name>
<dbReference type="Gene3D" id="3.40.50.300">
    <property type="entry name" value="P-loop containing nucleotide triphosphate hydrolases"/>
    <property type="match status" value="2"/>
</dbReference>
<dbReference type="SMART" id="SM00487">
    <property type="entry name" value="DEXDc"/>
    <property type="match status" value="1"/>
</dbReference>
<dbReference type="InterPro" id="IPR040498">
    <property type="entry name" value="PriA_CRR"/>
</dbReference>
<feature type="binding site" evidence="12">
    <location>
        <position position="544"/>
    </location>
    <ligand>
        <name>Zn(2+)</name>
        <dbReference type="ChEBI" id="CHEBI:29105"/>
        <label>2</label>
    </ligand>
</feature>
<dbReference type="InterPro" id="IPR036390">
    <property type="entry name" value="WH_DNA-bd_sf"/>
</dbReference>
<evidence type="ECO:0000256" key="3">
    <source>
        <dbReference type="ARBA" id="ARBA00022723"/>
    </source>
</evidence>
<dbReference type="EMBL" id="SMAD01000003">
    <property type="protein sequence ID" value="TCS88307.1"/>
    <property type="molecule type" value="Genomic_DNA"/>
</dbReference>
<feature type="binding site" evidence="12">
    <location>
        <position position="572"/>
    </location>
    <ligand>
        <name>Zn(2+)</name>
        <dbReference type="ChEBI" id="CHEBI:29105"/>
        <label>1</label>
    </ligand>
</feature>
<reference evidence="15 16" key="1">
    <citation type="submission" date="2019-03" db="EMBL/GenBank/DDBJ databases">
        <title>Genomic Encyclopedia of Type Strains, Phase IV (KMG-IV): sequencing the most valuable type-strain genomes for metagenomic binning, comparative biology and taxonomic classification.</title>
        <authorList>
            <person name="Goeker M."/>
        </authorList>
    </citation>
    <scope>NUCLEOTIDE SEQUENCE [LARGE SCALE GENOMIC DNA]</scope>
    <source>
        <strain evidence="15 16">DSM 21100</strain>
    </source>
</reference>
<dbReference type="GO" id="GO:0008270">
    <property type="term" value="F:zinc ion binding"/>
    <property type="evidence" value="ECO:0007669"/>
    <property type="project" value="UniProtKB-UniRule"/>
</dbReference>
<evidence type="ECO:0000256" key="4">
    <source>
        <dbReference type="ARBA" id="ARBA00022741"/>
    </source>
</evidence>
<dbReference type="RefSeq" id="WP_132128527.1">
    <property type="nucleotide sequence ID" value="NZ_CP042432.1"/>
</dbReference>
<dbReference type="SMART" id="SM00490">
    <property type="entry name" value="HELICc"/>
    <property type="match status" value="1"/>
</dbReference>
<dbReference type="Gene3D" id="3.40.1440.60">
    <property type="entry name" value="PriA, 3(prime) DNA-binding domain"/>
    <property type="match status" value="1"/>
</dbReference>
<dbReference type="Pfam" id="PF00270">
    <property type="entry name" value="DEAD"/>
    <property type="match status" value="1"/>
</dbReference>
<dbReference type="NCBIfam" id="TIGR00595">
    <property type="entry name" value="priA"/>
    <property type="match status" value="1"/>
</dbReference>
<evidence type="ECO:0000313" key="16">
    <source>
        <dbReference type="Proteomes" id="UP000295807"/>
    </source>
</evidence>
<dbReference type="AlphaFoldDB" id="A0A4R3KTH0"/>
<keyword evidence="16" id="KW-1185">Reference proteome</keyword>
<keyword evidence="3 12" id="KW-0479">Metal-binding</keyword>
<dbReference type="HAMAP" id="MF_00983">
    <property type="entry name" value="PriA"/>
    <property type="match status" value="1"/>
</dbReference>
<keyword evidence="6 12" id="KW-0347">Helicase</keyword>
<keyword evidence="2 12" id="KW-0235">DNA replication</keyword>
<dbReference type="PANTHER" id="PTHR30580:SF0">
    <property type="entry name" value="PRIMOSOMAL PROTEIN N"/>
    <property type="match status" value="1"/>
</dbReference>
<sequence>MDHDHFSQDGEVNLFAEVILPLALPVNYTYRIPSHMVGEVVPGKRVAVQFGKSRMYSALVRRVTDTFPARYAPKEILEVLDDSPMVTRQQFGLWDWMASYYLCSAGEVMMAALPASLKLSSQTRIILNRDSHGQEIKLNEKESLVRQALEQQHELTVNDLAKLLGQKTVMPLIKSLIDKELVYVSEQITGGYKPRTAAYLELDPVYQDKEQLRELYQLLERAPRQLDALMTFIRLAKDKGRVPKKELMEESGVSSSVINSLVEKEVFIPVTQEVSRLQQEDVAILLEQQFSAAQQAAYEETRSLLESKEAVLLHGVTASGKTLLYIKLIEEYLEKGQQALYLLPEIAITEQMTQRLRSHFGDSLAVYHSRFNDNERGEIWKKVLQGTCRIIVGARSALFLPFQDLGLVIVDEEHENSYKQFDPAPRYHARDSALYLAGLYKAKTILGSATPSLESYYNALQGKYGLVTLQQRYGEVMLPETLIADMLRENKKKTAHSHFSSQLVEEIKRSLENKKQVILFRNRRGYVPLLQCHTCGYVPQCMHCDISLTYHRSSGKLVCHYCGYSEKLLSSCPACGSLHLEQKGFGTEKVEDELKILLPQARISRLDLDNTRSKYAFQQILNDFEDGNIDILVGTQMVTKGLDFSNVTLVGILDADSLFRYPDFRAFERSYQLMVQVSGRSGRRSERGKVIIQTASPRHKIIGMVLQNDYKAFYQSEIDERRQFNYPPFYRLINIHLKHKNEEYLAETAAGFASLLKARLGKRVLGPQIPVVARVRNQYIRDLLIKIDRENDSISKVKEIFSICLAELKTRHKSLLVQVDVDPL</sequence>
<evidence type="ECO:0000256" key="2">
    <source>
        <dbReference type="ARBA" id="ARBA00022705"/>
    </source>
</evidence>
<keyword evidence="5 12" id="KW-0378">Hydrolase</keyword>
<evidence type="ECO:0000256" key="10">
    <source>
        <dbReference type="ARBA" id="ARBA00023235"/>
    </source>
</evidence>
<dbReference type="CDD" id="cd17929">
    <property type="entry name" value="DEXHc_priA"/>
    <property type="match status" value="1"/>
</dbReference>
<dbReference type="InterPro" id="IPR042115">
    <property type="entry name" value="PriA_3primeBD_sf"/>
</dbReference>
<dbReference type="GO" id="GO:0006310">
    <property type="term" value="P:DNA recombination"/>
    <property type="evidence" value="ECO:0007669"/>
    <property type="project" value="InterPro"/>
</dbReference>
<dbReference type="InterPro" id="IPR027417">
    <property type="entry name" value="P-loop_NTPase"/>
</dbReference>
<feature type="binding site" evidence="12">
    <location>
        <position position="562"/>
    </location>
    <ligand>
        <name>Zn(2+)</name>
        <dbReference type="ChEBI" id="CHEBI:29105"/>
        <label>2</label>
    </ligand>
</feature>
<dbReference type="Pfam" id="PF18319">
    <property type="entry name" value="Zn_ribbon_PriA"/>
    <property type="match status" value="1"/>
</dbReference>
<comment type="subunit">
    <text evidence="12">Component of the replication restart primosome.</text>
</comment>
<feature type="binding site" evidence="12">
    <location>
        <position position="575"/>
    </location>
    <ligand>
        <name>Zn(2+)</name>
        <dbReference type="ChEBI" id="CHEBI:29105"/>
        <label>1</label>
    </ligand>
</feature>
<keyword evidence="7 12" id="KW-0862">Zinc</keyword>
<evidence type="ECO:0000256" key="7">
    <source>
        <dbReference type="ARBA" id="ARBA00022833"/>
    </source>
</evidence>
<evidence type="ECO:0000256" key="9">
    <source>
        <dbReference type="ARBA" id="ARBA00023125"/>
    </source>
</evidence>
<dbReference type="FunFam" id="3.40.1440.60:FF:000001">
    <property type="entry name" value="Primosomal protein N"/>
    <property type="match status" value="1"/>
</dbReference>
<comment type="cofactor">
    <cofactor evidence="12">
        <name>Zn(2+)</name>
        <dbReference type="ChEBI" id="CHEBI:29105"/>
    </cofactor>
    <text evidence="12">Binds 2 zinc ions per subunit.</text>
</comment>
<dbReference type="Pfam" id="PF17764">
    <property type="entry name" value="PriA_3primeBD"/>
    <property type="match status" value="1"/>
</dbReference>
<dbReference type="InterPro" id="IPR001650">
    <property type="entry name" value="Helicase_C-like"/>
</dbReference>
<dbReference type="GO" id="GO:0006269">
    <property type="term" value="P:DNA replication, synthesis of primer"/>
    <property type="evidence" value="ECO:0007669"/>
    <property type="project" value="UniProtKB-KW"/>
</dbReference>
<evidence type="ECO:0000256" key="11">
    <source>
        <dbReference type="ARBA" id="ARBA00048988"/>
    </source>
</evidence>
<keyword evidence="10 12" id="KW-0413">Isomerase</keyword>
<feature type="binding site" evidence="12">
    <location>
        <position position="541"/>
    </location>
    <ligand>
        <name>Zn(2+)</name>
        <dbReference type="ChEBI" id="CHEBI:29105"/>
        <label>2</label>
    </ligand>
</feature>
<dbReference type="GO" id="GO:0006270">
    <property type="term" value="P:DNA replication initiation"/>
    <property type="evidence" value="ECO:0007669"/>
    <property type="project" value="TreeGrafter"/>
</dbReference>
<feature type="binding site" evidence="12">
    <location>
        <position position="559"/>
    </location>
    <ligand>
        <name>Zn(2+)</name>
        <dbReference type="ChEBI" id="CHEBI:29105"/>
        <label>2</label>
    </ligand>
</feature>
<keyword evidence="1 12" id="KW-0639">Primosome</keyword>
<evidence type="ECO:0000256" key="1">
    <source>
        <dbReference type="ARBA" id="ARBA00022515"/>
    </source>
</evidence>
<keyword evidence="4 12" id="KW-0547">Nucleotide-binding</keyword>
<dbReference type="PANTHER" id="PTHR30580">
    <property type="entry name" value="PRIMOSOMAL PROTEIN N"/>
    <property type="match status" value="1"/>
</dbReference>
<protein>
    <recommendedName>
        <fullName evidence="12">Replication restart protein PriA</fullName>
    </recommendedName>
    <alternativeName>
        <fullName evidence="12">ATP-dependent DNA helicase PriA</fullName>
        <ecNumber evidence="12">5.6.2.4</ecNumber>
    </alternativeName>
    <alternativeName>
        <fullName evidence="12">DNA 3'-5' helicase PriA</fullName>
    </alternativeName>
</protein>
<dbReference type="Pfam" id="PF18074">
    <property type="entry name" value="PriA_C"/>
    <property type="match status" value="1"/>
</dbReference>
<dbReference type="InterPro" id="IPR014001">
    <property type="entry name" value="Helicase_ATP-bd"/>
</dbReference>
<dbReference type="InterPro" id="IPR011545">
    <property type="entry name" value="DEAD/DEAH_box_helicase_dom"/>
</dbReference>
<feature type="domain" description="Helicase C-terminal" evidence="14">
    <location>
        <begin position="564"/>
        <end position="721"/>
    </location>
</feature>
<dbReference type="GO" id="GO:1990077">
    <property type="term" value="C:primosome complex"/>
    <property type="evidence" value="ECO:0007669"/>
    <property type="project" value="UniProtKB-UniRule"/>
</dbReference>
<evidence type="ECO:0000256" key="6">
    <source>
        <dbReference type="ARBA" id="ARBA00022806"/>
    </source>
</evidence>
<dbReference type="GO" id="GO:0003677">
    <property type="term" value="F:DNA binding"/>
    <property type="evidence" value="ECO:0007669"/>
    <property type="project" value="UniProtKB-UniRule"/>
</dbReference>
<evidence type="ECO:0000256" key="5">
    <source>
        <dbReference type="ARBA" id="ARBA00022801"/>
    </source>
</evidence>
<evidence type="ECO:0000259" key="14">
    <source>
        <dbReference type="PROSITE" id="PS51194"/>
    </source>
</evidence>